<protein>
    <recommendedName>
        <fullName evidence="4">Protein FRA10AC1</fullName>
    </recommendedName>
</protein>
<dbReference type="Pfam" id="PF09725">
    <property type="entry name" value="Fra10Ac1"/>
    <property type="match status" value="1"/>
</dbReference>
<keyword evidence="3" id="KW-1185">Reference proteome</keyword>
<evidence type="ECO:0000256" key="1">
    <source>
        <dbReference type="SAM" id="MobiDB-lite"/>
    </source>
</evidence>
<name>A0ABR2Z130_9CHLO</name>
<dbReference type="InterPro" id="IPR050645">
    <property type="entry name" value="Histidine_acid_phosphatase"/>
</dbReference>
<feature type="region of interest" description="Disordered" evidence="1">
    <location>
        <begin position="188"/>
        <end position="213"/>
    </location>
</feature>
<dbReference type="Proteomes" id="UP001491310">
    <property type="component" value="Unassembled WGS sequence"/>
</dbReference>
<evidence type="ECO:0000313" key="3">
    <source>
        <dbReference type="Proteomes" id="UP001491310"/>
    </source>
</evidence>
<organism evidence="2 3">
    <name type="scientific">Coccomyxa subellipsoidea</name>
    <dbReference type="NCBI Taxonomy" id="248742"/>
    <lineage>
        <taxon>Eukaryota</taxon>
        <taxon>Viridiplantae</taxon>
        <taxon>Chlorophyta</taxon>
        <taxon>core chlorophytes</taxon>
        <taxon>Trebouxiophyceae</taxon>
        <taxon>Trebouxiophyceae incertae sedis</taxon>
        <taxon>Coccomyxaceae</taxon>
        <taxon>Coccomyxa</taxon>
    </lineage>
</organism>
<sequence>MQQGSDAAAAAAASAQHRRQFLGLTAYDRHKRLMAEYVNFYGGKLPAPAQQPTLKTDYDILREQYRFIRSEEEDAATEDRWALRLAKRYYSKLYREYAIVDLSRYQEGKVGMRWRSEKEVISGKGQFSCGARGCSESRGLASFEVPFGYEEAGEKKQALVKVRLCPEHAQQLNFRKNQEALRAQQKAAKRQKLRRRGDADSSQEVNVWKGKQPQLEASKDEEFDEYFNGMFL</sequence>
<dbReference type="EMBL" id="JALJOT010000002">
    <property type="protein sequence ID" value="KAK9917642.1"/>
    <property type="molecule type" value="Genomic_DNA"/>
</dbReference>
<reference evidence="2 3" key="1">
    <citation type="journal article" date="2024" name="Nat. Commun.">
        <title>Phylogenomics reveals the evolutionary origins of lichenization in chlorophyte algae.</title>
        <authorList>
            <person name="Puginier C."/>
            <person name="Libourel C."/>
            <person name="Otte J."/>
            <person name="Skaloud P."/>
            <person name="Haon M."/>
            <person name="Grisel S."/>
            <person name="Petersen M."/>
            <person name="Berrin J.G."/>
            <person name="Delaux P.M."/>
            <person name="Dal Grande F."/>
            <person name="Keller J."/>
        </authorList>
    </citation>
    <scope>NUCLEOTIDE SEQUENCE [LARGE SCALE GENOMIC DNA]</scope>
    <source>
        <strain evidence="2 3">SAG 216-7</strain>
    </source>
</reference>
<dbReference type="PANTHER" id="PTHR11567:SF25">
    <property type="entry name" value="PROTEIN FRA10AC1"/>
    <property type="match status" value="1"/>
</dbReference>
<accession>A0ABR2Z130</accession>
<gene>
    <name evidence="2" type="ORF">WJX75_006731</name>
</gene>
<dbReference type="PANTHER" id="PTHR11567">
    <property type="entry name" value="ACID PHOSPHATASE-RELATED"/>
    <property type="match status" value="1"/>
</dbReference>
<proteinExistence type="predicted"/>
<dbReference type="InterPro" id="IPR019129">
    <property type="entry name" value="Folate-sensitive_fs_Fra10Ac1"/>
</dbReference>
<evidence type="ECO:0008006" key="4">
    <source>
        <dbReference type="Google" id="ProtNLM"/>
    </source>
</evidence>
<comment type="caution">
    <text evidence="2">The sequence shown here is derived from an EMBL/GenBank/DDBJ whole genome shotgun (WGS) entry which is preliminary data.</text>
</comment>
<evidence type="ECO:0000313" key="2">
    <source>
        <dbReference type="EMBL" id="KAK9917642.1"/>
    </source>
</evidence>